<dbReference type="AlphaFoldDB" id="A0A817B8P7"/>
<dbReference type="Proteomes" id="UP001295469">
    <property type="component" value="Chromosome A04"/>
</dbReference>
<accession>A0A817B8P7</accession>
<organism evidence="1">
    <name type="scientific">Brassica napus</name>
    <name type="common">Rape</name>
    <dbReference type="NCBI Taxonomy" id="3708"/>
    <lineage>
        <taxon>Eukaryota</taxon>
        <taxon>Viridiplantae</taxon>
        <taxon>Streptophyta</taxon>
        <taxon>Embryophyta</taxon>
        <taxon>Tracheophyta</taxon>
        <taxon>Spermatophyta</taxon>
        <taxon>Magnoliopsida</taxon>
        <taxon>eudicotyledons</taxon>
        <taxon>Gunneridae</taxon>
        <taxon>Pentapetalae</taxon>
        <taxon>rosids</taxon>
        <taxon>malvids</taxon>
        <taxon>Brassicales</taxon>
        <taxon>Brassicaceae</taxon>
        <taxon>Brassiceae</taxon>
        <taxon>Brassica</taxon>
    </lineage>
</organism>
<protein>
    <submittedName>
        <fullName evidence="1">(rape) hypothetical protein</fullName>
    </submittedName>
</protein>
<dbReference type="EMBL" id="HG994358">
    <property type="protein sequence ID" value="CAF2290404.1"/>
    <property type="molecule type" value="Genomic_DNA"/>
</dbReference>
<name>A0A817B8P7_BRANA</name>
<evidence type="ECO:0000313" key="1">
    <source>
        <dbReference type="EMBL" id="CAF2290404.1"/>
    </source>
</evidence>
<gene>
    <name evidence="1" type="ORF">DARMORV10_A04P26480.1</name>
</gene>
<proteinExistence type="predicted"/>
<reference evidence="1" key="1">
    <citation type="submission" date="2021-01" db="EMBL/GenBank/DDBJ databases">
        <authorList>
            <consortium name="Genoscope - CEA"/>
            <person name="William W."/>
        </authorList>
    </citation>
    <scope>NUCLEOTIDE SEQUENCE</scope>
</reference>
<sequence>MVVVLQPVPKCKTSSVLIPVVDLADPTSKTQIVKACEELGFSKSSTMVLDPIF</sequence>